<dbReference type="Pfam" id="PF18198">
    <property type="entry name" value="AAA_lid_11"/>
    <property type="match status" value="1"/>
</dbReference>
<dbReference type="InterPro" id="IPR003593">
    <property type="entry name" value="AAA+_ATPase"/>
</dbReference>
<reference evidence="17 18" key="1">
    <citation type="journal article" date="2014" name="Genome Biol. Evol.">
        <title>The genome of the myxosporean Thelohanellus kitauei shows adaptations to nutrient acquisition within its fish host.</title>
        <authorList>
            <person name="Yang Y."/>
            <person name="Xiong J."/>
            <person name="Zhou Z."/>
            <person name="Huo F."/>
            <person name="Miao W."/>
            <person name="Ran C."/>
            <person name="Liu Y."/>
            <person name="Zhang J."/>
            <person name="Feng J."/>
            <person name="Wang M."/>
            <person name="Wang M."/>
            <person name="Wang L."/>
            <person name="Yao B."/>
        </authorList>
    </citation>
    <scope>NUCLEOTIDE SEQUENCE [LARGE SCALE GENOMIC DNA]</scope>
    <source>
        <strain evidence="17">Wuqing</strain>
    </source>
</reference>
<dbReference type="FunFam" id="1.10.8.720:FF:000003">
    <property type="entry name" value="Cytoplasmic dynein heavy chain 2"/>
    <property type="match status" value="1"/>
</dbReference>
<comment type="subcellular location">
    <subcellularLocation>
        <location evidence="1">Cell projection</location>
        <location evidence="1">Cilium</location>
    </subcellularLocation>
    <subcellularLocation>
        <location evidence="2">Cytoplasm</location>
        <location evidence="2">Cytoskeleton</location>
    </subcellularLocation>
</comment>
<evidence type="ECO:0000256" key="2">
    <source>
        <dbReference type="ARBA" id="ARBA00004245"/>
    </source>
</evidence>
<dbReference type="InterPro" id="IPR013602">
    <property type="entry name" value="Dynein_heavy_linker"/>
</dbReference>
<dbReference type="FunFam" id="3.10.490.20:FF:000004">
    <property type="entry name" value="Cytoplasmic dynein heavy chain 2"/>
    <property type="match status" value="1"/>
</dbReference>
<dbReference type="FunFam" id="3.40.50.300:FF:000071">
    <property type="entry name" value="Cytoplasmic dynein heavy chain 1"/>
    <property type="match status" value="1"/>
</dbReference>
<evidence type="ECO:0000256" key="13">
    <source>
        <dbReference type="ARBA" id="ARBA00023212"/>
    </source>
</evidence>
<dbReference type="OMA" id="CAWLRGL"/>
<dbReference type="Pfam" id="PF12774">
    <property type="entry name" value="AAA_6"/>
    <property type="match status" value="1"/>
</dbReference>
<dbReference type="PANTHER" id="PTHR45703">
    <property type="entry name" value="DYNEIN HEAVY CHAIN"/>
    <property type="match status" value="1"/>
</dbReference>
<dbReference type="InterPro" id="IPR043157">
    <property type="entry name" value="Dynein_AAA1S"/>
</dbReference>
<keyword evidence="14" id="KW-0966">Cell projection</keyword>
<comment type="similarity">
    <text evidence="3">Belongs to the dynein heavy chain family.</text>
</comment>
<gene>
    <name evidence="17" type="ORF">RF11_07048</name>
</gene>
<evidence type="ECO:0000256" key="11">
    <source>
        <dbReference type="ARBA" id="ARBA00023069"/>
    </source>
</evidence>
<evidence type="ECO:0000256" key="7">
    <source>
        <dbReference type="ARBA" id="ARBA00022741"/>
    </source>
</evidence>
<dbReference type="GO" id="GO:0051959">
    <property type="term" value="F:dynein light intermediate chain binding"/>
    <property type="evidence" value="ECO:0007669"/>
    <property type="project" value="InterPro"/>
</dbReference>
<dbReference type="Proteomes" id="UP000031668">
    <property type="component" value="Unassembled WGS sequence"/>
</dbReference>
<dbReference type="FunFam" id="1.10.287.2620:FF:000001">
    <property type="entry name" value="Cytoplasmic dynein heavy chain 1"/>
    <property type="match status" value="1"/>
</dbReference>
<dbReference type="InterPro" id="IPR035706">
    <property type="entry name" value="AAA_9"/>
</dbReference>
<dbReference type="SMART" id="SM00382">
    <property type="entry name" value="AAA"/>
    <property type="match status" value="2"/>
</dbReference>
<keyword evidence="11" id="KW-0969">Cilium</keyword>
<keyword evidence="6" id="KW-0677">Repeat</keyword>
<proteinExistence type="inferred from homology"/>
<sequence length="4546" mass="528002">MTEVTKNANSDEKVSNFEDLIFSLFSTISAHSVTSEKHFQKIYEGNIKEKLSEFIHEVNLSILYSQLYLPDPPPIDRGLKDTPPMDYQVSSANNCQFSIFTTIDQIKPNNILLCIFMKKNPHQNIQNILDDLNIQIFHGRLSDDKFFILLNSTKPLIENFFLHSAKNQTFLGDIMRTYSDYELTLFQLQTIQNFESISCTVHPIVEKFVDLHPDWEQRVSEFHSSRVNDNVLKEIYNYLLVWLTEIQRLLQLDIDLYASDSCLVEMAFWKNKDLSVKKIIETFKSPYVLFSIKLLEDSSYRNLSEKITEILISDKFTFINRIFTFLNTLKLNDIINAKSIDELCSNTKSILYVIERHHVNNYPDDRIFGLCALLSRDLNRTILRIFPQLEQLSFDDFLYNGSVFKILSLHADFIAFITSLKTSLRHLASQLRDKIKRYQDIFSETIKLTVDKLKDLSGLFESFQFCEEFFDILQQWLSANAYKEFPIQITDIIQTMPNLKTEWFTFLKSLDLLDFTKNGLYLWNQKISQYHSKLKSRDSSFVDALNLLLNDASSDDEKIDIFVHFTYIFKKFRIIKSIHGIQNLLVDKIYQYMMNEKENIFKSSSISIKNLKKIYSFGDFSLHLMNIRKMTEKYKQYLFYTFCILGPNYKMMDIAKKIILESNDWSRKNLALNILNSLADKNQTIKRERLLLFRPCEDIEKGSLISVNFPNELIKLSLDEIYAKSLGYTPTSFYWVESNVEKFRCFRIIDEALRNLNRVKKVFQTKREAVLICLYIEMSHRKIVEGLSCQWDSTHLQRFAREFSECIVILHEKSDIVEDISSNLESFSTKLQNVDYKYEIFQDTLQSMKKELALVENYQLFNIEYYMNLINKEVEDVLFYRLETSLNDVLEIMSTQPYERENIEIDNLFGKSTLYRMKCIKSINFDVRFQNDEVYVTPTLDILRNLLYAQMNQEHLLHDISVQTCYKLTNYKHLLHRLITKNYLSQIYGGIEKIIVDVTHFVKYWGSFKMLWEAEIDQVTQKLDSIDKWLDFYNSLLSLKHIRTSKCFRIFPFVVVRYKHIKSHISRIYNRWIDTIFSSVSKNLNSQNDAICNQIQAGKANMKHFKIDTDLPLTEIVKSIGEFEAWRSEIEQIKNSVETLNQLKTLLDNNKIIYESTGLSATLEFEELCSDYEKCRISLDSSVEIVKIKLIEESQQLVNSINFTLNEWCTYKSELDQISATCDLEQIKDFEVKIKNSLSCIRNFSNAKKYLNIPETVDESYNLPFQLESALDELSDIRLSREFVQSISNRIASIGQETLGSINSTALNSSFVEIEREMSKNTSFKAYDCFVKLRHQIQNIIKANEMINSFRVDIFKDRHWRFLFSKFDVNYYPATVTLSQLWALNLTENLGIYNEVFAVAQGEFGLENYLKTIEDHWTRAHFALIPFKNKYEIVNNWADILTKLGDHINGMESMKASPYFKEFAISANQWLDKLTFLLNLSETWIEVQRKWIYLSGIFMESSDISKLLASESSKFISCTNEFSSIVHKISKDPSVFSVFKLRGIIDNLKQLLEYFINIQKALSKYLETEREHFPRFYFVGDEDLLEILGNSNDLDRIQNHLKKMFPGISKIILSDEKTTILGICSKEEEVIMLENAIIFSEHKNIISWLKKLEKTVSLELSKLLKSALAELRSRGKDNFSVPWYFEWIEKYPQQLIIVCEKIVWCNLIEDTLSLDSDQSKFSGLENIHADLQAKLQCLTILIKKNSKKLTNLKMINLITNLVYMRNKTRHISRDKVTSVNNFDWLSTLRYYYSEKNFQESQETCCVIKISDCEFFYGFEYLGVIDYIIQTPLIDNCFLVLTQAMNMKLGGSPFGPAGTGKTESVKALGAHMGRMVIVFNCDSNFDFQSMGRIFIGLCRVGAWGCFDEFNRLEERIISAVSQQIHSIQTGLRSTTDQSQKSAELLGRSVMLNNNVAIFITMNPGYAGRSRLPNNLKQLFRSFAMTQPDGELIGQVILYSQGFTTAESLASKIVPLLKLCKEQLSQQYHYDFGLRTLKYILVTAGGMIRRISIPESEIMIKEQEMIIQSVLKSIMPKLTADDTMLFLSIIDDIFPSVSVQKAEYAKLISSIQAVCEEMSLEYASGGHNSEWLEKILYLSEILNVNHGIIMVGESSTGKTSCWKVLLEALHRHEKVECQSYMIDPKAITKESLYGSLDPITRIWNDGVFTAIIRNIIENCTDFNERHWIVFDGDIDPEWVENLNSTLDDNKLFTLPNGERLFLPPNVRIIFEVSTLKFATLATISRCGMIYFSDTTVSPSMQLNYYLQLLLNFNLDTDSSDNPFNDCFSSKSKIEKSEEVANLPIRVVKIIENTLGDAVLLKIVEFCRKISHCMEFSVVRALQSFCMLISNKLRELFMNKSIEFDDERFDNFAMNLIIYALIWGFVGDSGLADRLQFCEFLESNFKWFGAARQVMDCHLSYESGLLEWKTLIRPTFIPQDQLMHNNFIVSTEETVLYSCLITCAIDENRSIILCGPPGSGKTMLIENIAKSMHSWEIMTFNFSSTTTSEDFLRHLNQKCEYKKGPNNLYLCPKNKNLIVFCDEVNMAHMDSYGTQNAICLLRQLLEIKGFYQKDRVFVKLERIKFVAACCPPTFVGLNKLSPKFLRHNFVLYIDYPKSESLHHIYSNLNSFMDSITFSLCKPATESMIEFYQYIKDKFTTEKCAHYTYTPRDLTLWVQGIIELTKNNPNIVQDEMIEAILYEGSCVFIDRLTSEKHKSSAFGKLSDIISSHFPSYSKISFQDYSKIYSDWLTGYYAPTESSELMSYCQNKFENNTSIAFCTIFDQLLVLSQFINRIVDRHQGHLILVGKDGSGRKSVIKLVSYILEIYVYKVRWHKYWTVSDFDEDLRDLMKRVITKNEKIFVVVDESSCLPSIFFERVISIISTGGISDLYQDEKYTSLISILKDAMSKLELEISKTEDLCKWFIHRIKSNIHFIFMFNDNLDDWQSKVSKYSHLFKKCTLKWLGDWSTLSFVQLTVQALSTTDFSFAEYEFNPEKYLCPEILTTPCLINSIVDCIVSIHLSFSQQLKFSYNQIPTAQKFLIFVDKFKTILANKLGQIEEEHSHISTGLIKLEQTFSEVAQLKADLSVKKGELEIKNNKASQKLSLMATEQQKAQATRTEAMKLFDQVKIQSEIITTKSKDIKQELAMVEPALEEAKDALSIIDRNMLNEIRVMFKPPALIKLAIESVYELITGQVPTDWKNVKTFLNKDDFIQTIRNFKTESITPERRAQMEKYLTHEKFTPENIARGSLACVPLVKWVRAHVGYNDILMKIDPLKNELSGLEKEKDAKEKQAIDLQNSINDLELKIEEYKEEYSVLIREIEEVKQTLVHIERKVEISSTLLTNLEVEQSRWAETHKTFQLKKNYLIGNCLLSAAFVVYFGNFDKKTRDVLWQTWIDILKRNQILFENNLFRVEYLSLPDERHEWTNNGLPNENLCFENATILKFSKNFSFIIDPSGQAASFLKNSYKNRKVIVTSFLNNSFKKEIESALRFGNILIINNTEFFDNILINVIEQDYKYLDNRRVVNIAGQEIDFSPSFGMFLITTDPNYVLPSTIFSKMTVINFTITFSGLESQCLHQIFKKERPDLEAKRVELTKMQGEYRLALYNLQKHLLKILNEAQGGLLDDDRIVSTLRQLNKQSIEINTKVKEADNHLVVVHESLKFYLPFASICSSIYFLLQDLCCVNHLYHYSLEFFLEIFNSVFQEVQPTTVNDEHHLEELNKALIRNVVQKVIFGLLQKDKQLFLLLLSRIYISQSTDAEIFVESLDFIFNNQSIVVPKDKMVDFNNFPAEINRSLNRLLKLKQFSNPEKISNMGNNLLSWSNDPKEKGSCPECWEQRDNINQNIFKALNSMLLMFCFSPINVFGLFDQYLECVLGEDTTKIYYSQLNMKIVVLNEVKASTPMILLSVPGFDPSTWIDDLVHELQMKNIVVIAMGSPESCIQAEKALVSCSKSGGWLVLKNIHLCCHWIRDLEKNIYDLKHHNDFRLFLTAEITSELPSSLIRLSRFLTFEPPPGVKPCMYRTFNIISKLRISKNPKERSKIYFLLAWIHAIIIERLSYSNIGWSKAYEFSESDLRVAFDMVDSWIDRISQGRSNLPPEKMPWDAMKSLLNSTIYGSYMENIYDSKILNTIVNEIFDAKSFESDYPLVKRNGIKSEIFVPESLQYEDYIEWIKNLPNKQSTSWLKLPANAEKILLKCQLDLLVSKYLKVIELSSATSFGQAESLDSAKSKKIQLCQNFAEYWLATLPTKTEEFKFSFDDPVSEPVYRFLEREFQSGKRLLEIIRSNLDQLVLYSHGKIKVNNDIDTIIQNIKLSKIPKHWLVYIIPPGLSLNSWLQDFASRLDHLKKIAQILSKQSECSLQMYAILVGKFFLPEAFTTAIRQSASRQFKIPLEQLTLEISISDVKSESEKIDKTKFTIGGLEIHGCRMIDSKLELSEDLYTDLPNFQIRWINSLAEQKQQSEKIKIPVYLDVSRKNMLFDLEFDMDPRQKNLFYQHGVAVFANQYNG</sequence>
<dbReference type="InterPro" id="IPR042222">
    <property type="entry name" value="Dynein_2_N"/>
</dbReference>
<dbReference type="Gene3D" id="1.10.8.720">
    <property type="entry name" value="Region D6 of dynein motor"/>
    <property type="match status" value="1"/>
</dbReference>
<dbReference type="Pfam" id="PF08393">
    <property type="entry name" value="DHC_N2"/>
    <property type="match status" value="1"/>
</dbReference>
<organism evidence="17 18">
    <name type="scientific">Thelohanellus kitauei</name>
    <name type="common">Myxosporean</name>
    <dbReference type="NCBI Taxonomy" id="669202"/>
    <lineage>
        <taxon>Eukaryota</taxon>
        <taxon>Metazoa</taxon>
        <taxon>Cnidaria</taxon>
        <taxon>Myxozoa</taxon>
        <taxon>Myxosporea</taxon>
        <taxon>Bivalvulida</taxon>
        <taxon>Platysporina</taxon>
        <taxon>Myxobolidae</taxon>
        <taxon>Thelohanellus</taxon>
    </lineage>
</organism>
<dbReference type="InterPro" id="IPR041466">
    <property type="entry name" value="Dynein_AAA5_ext"/>
</dbReference>
<dbReference type="Pfam" id="PF12777">
    <property type="entry name" value="MT"/>
    <property type="match status" value="1"/>
</dbReference>
<comment type="caution">
    <text evidence="17">The sequence shown here is derived from an EMBL/GenBank/DDBJ whole genome shotgun (WGS) entry which is preliminary data.</text>
</comment>
<dbReference type="InterPro" id="IPR027417">
    <property type="entry name" value="P-loop_NTPase"/>
</dbReference>
<dbReference type="GO" id="GO:0005524">
    <property type="term" value="F:ATP binding"/>
    <property type="evidence" value="ECO:0007669"/>
    <property type="project" value="UniProtKB-KW"/>
</dbReference>
<dbReference type="SUPFAM" id="SSF52540">
    <property type="entry name" value="P-loop containing nucleoside triphosphate hydrolases"/>
    <property type="match status" value="4"/>
</dbReference>
<evidence type="ECO:0000256" key="3">
    <source>
        <dbReference type="ARBA" id="ARBA00008887"/>
    </source>
</evidence>
<dbReference type="InterPro" id="IPR035699">
    <property type="entry name" value="AAA_6"/>
</dbReference>
<dbReference type="PANTHER" id="PTHR45703:SF36">
    <property type="entry name" value="DYNEIN HEAVY CHAIN, CYTOPLASMIC"/>
    <property type="match status" value="1"/>
</dbReference>
<accession>A0A0C2MJN0</accession>
<dbReference type="InterPro" id="IPR024317">
    <property type="entry name" value="Dynein_heavy_chain_D4_dom"/>
</dbReference>
<dbReference type="InterPro" id="IPR042219">
    <property type="entry name" value="AAA_lid_11_sf"/>
</dbReference>
<evidence type="ECO:0000256" key="14">
    <source>
        <dbReference type="ARBA" id="ARBA00023273"/>
    </source>
</evidence>
<dbReference type="GO" id="GO:0008569">
    <property type="term" value="F:minus-end-directed microtubule motor activity"/>
    <property type="evidence" value="ECO:0007669"/>
    <property type="project" value="InterPro"/>
</dbReference>
<dbReference type="Pfam" id="PF12780">
    <property type="entry name" value="AAA_8"/>
    <property type="match status" value="1"/>
</dbReference>
<evidence type="ECO:0000256" key="5">
    <source>
        <dbReference type="ARBA" id="ARBA00022701"/>
    </source>
</evidence>
<evidence type="ECO:0000256" key="8">
    <source>
        <dbReference type="ARBA" id="ARBA00022840"/>
    </source>
</evidence>
<keyword evidence="18" id="KW-1185">Reference proteome</keyword>
<keyword evidence="5" id="KW-0493">Microtubule</keyword>
<dbReference type="Gene3D" id="1.20.140.100">
    <property type="entry name" value="Dynein heavy chain, N-terminal domain 2"/>
    <property type="match status" value="1"/>
</dbReference>
<dbReference type="InterPro" id="IPR026983">
    <property type="entry name" value="DHC"/>
</dbReference>
<dbReference type="Gene3D" id="1.10.472.130">
    <property type="match status" value="1"/>
</dbReference>
<evidence type="ECO:0000313" key="18">
    <source>
        <dbReference type="Proteomes" id="UP000031668"/>
    </source>
</evidence>
<dbReference type="Gene3D" id="3.20.180.20">
    <property type="entry name" value="Dynein heavy chain, N-terminal domain 2"/>
    <property type="match status" value="1"/>
</dbReference>
<dbReference type="Gene3D" id="1.10.8.710">
    <property type="match status" value="1"/>
</dbReference>
<dbReference type="Gene3D" id="1.10.287.2620">
    <property type="match status" value="1"/>
</dbReference>
<dbReference type="CDD" id="cd00009">
    <property type="entry name" value="AAA"/>
    <property type="match status" value="1"/>
</dbReference>
<dbReference type="Gene3D" id="1.20.920.20">
    <property type="match status" value="1"/>
</dbReference>
<keyword evidence="10 15" id="KW-0175">Coiled coil</keyword>
<feature type="coiled-coil region" evidence="15">
    <location>
        <begin position="1123"/>
        <end position="1150"/>
    </location>
</feature>
<dbReference type="Gene3D" id="1.10.8.1220">
    <property type="match status" value="1"/>
</dbReference>
<keyword evidence="9" id="KW-0243">Dynein</keyword>
<evidence type="ECO:0000256" key="9">
    <source>
        <dbReference type="ARBA" id="ARBA00023017"/>
    </source>
</evidence>
<dbReference type="GO" id="GO:0007018">
    <property type="term" value="P:microtubule-based movement"/>
    <property type="evidence" value="ECO:0007669"/>
    <property type="project" value="InterPro"/>
</dbReference>
<dbReference type="Gene3D" id="1.20.1270.280">
    <property type="match status" value="1"/>
</dbReference>
<dbReference type="GO" id="GO:0045505">
    <property type="term" value="F:dynein intermediate chain binding"/>
    <property type="evidence" value="ECO:0007669"/>
    <property type="project" value="InterPro"/>
</dbReference>
<dbReference type="OrthoDB" id="6017248at2759"/>
<dbReference type="InterPro" id="IPR041228">
    <property type="entry name" value="Dynein_C"/>
</dbReference>
<dbReference type="InterPro" id="IPR043160">
    <property type="entry name" value="Dynein_C_barrel"/>
</dbReference>
<keyword evidence="8" id="KW-0067">ATP-binding</keyword>
<evidence type="ECO:0000259" key="16">
    <source>
        <dbReference type="SMART" id="SM00382"/>
    </source>
</evidence>
<evidence type="ECO:0000256" key="4">
    <source>
        <dbReference type="ARBA" id="ARBA00022490"/>
    </source>
</evidence>
<dbReference type="InterPro" id="IPR024743">
    <property type="entry name" value="Dynein_HC_stalk"/>
</dbReference>
<dbReference type="FunFam" id="3.40.50.300:FF:000373">
    <property type="entry name" value="Cytoplasmic dynein heavy chain 2"/>
    <property type="match status" value="1"/>
</dbReference>
<feature type="coiled-coil region" evidence="15">
    <location>
        <begin position="3311"/>
        <end position="3373"/>
    </location>
</feature>
<dbReference type="Gene3D" id="1.20.920.30">
    <property type="match status" value="1"/>
</dbReference>
<name>A0A0C2MJN0_THEKT</name>
<keyword evidence="7" id="KW-0547">Nucleotide-binding</keyword>
<dbReference type="Pfam" id="PF22597">
    <property type="entry name" value="DYN_lid"/>
    <property type="match status" value="1"/>
</dbReference>
<keyword evidence="4" id="KW-0963">Cytoplasm</keyword>
<dbReference type="Pfam" id="PF12781">
    <property type="entry name" value="AAA_9"/>
    <property type="match status" value="1"/>
</dbReference>
<feature type="domain" description="AAA+ ATPase" evidence="16">
    <location>
        <begin position="2504"/>
        <end position="2656"/>
    </location>
</feature>
<keyword evidence="12" id="KW-0505">Motor protein</keyword>
<keyword evidence="13" id="KW-0206">Cytoskeleton</keyword>
<dbReference type="InterPro" id="IPR004273">
    <property type="entry name" value="Dynein_heavy_D6_P-loop"/>
</dbReference>
<dbReference type="Pfam" id="PF17852">
    <property type="entry name" value="Dynein_AAA_lid"/>
    <property type="match status" value="1"/>
</dbReference>
<dbReference type="FunFam" id="3.20.180.20:FF:000002">
    <property type="entry name" value="Cytoplasmic dynein heavy chain 1"/>
    <property type="match status" value="1"/>
</dbReference>
<evidence type="ECO:0000256" key="15">
    <source>
        <dbReference type="SAM" id="Coils"/>
    </source>
</evidence>
<protein>
    <submittedName>
        <fullName evidence="17">Cytoplasmic dynein 1 heavy chain 1</fullName>
    </submittedName>
</protein>
<evidence type="ECO:0000313" key="17">
    <source>
        <dbReference type="EMBL" id="KII67376.1"/>
    </source>
</evidence>
<dbReference type="FunFam" id="3.40.50.300:FF:002357">
    <property type="entry name" value="Glutathione S-transferase class-mu 26 kDa isozyme"/>
    <property type="match status" value="1"/>
</dbReference>
<evidence type="ECO:0000256" key="12">
    <source>
        <dbReference type="ARBA" id="ARBA00023175"/>
    </source>
</evidence>
<dbReference type="Gene3D" id="3.10.490.20">
    <property type="match status" value="1"/>
</dbReference>
<dbReference type="InterPro" id="IPR042228">
    <property type="entry name" value="Dynein_linker_3"/>
</dbReference>
<feature type="domain" description="AAA+ ATPase" evidence="16">
    <location>
        <begin position="1849"/>
        <end position="1977"/>
    </location>
</feature>
<dbReference type="GO" id="GO:0005929">
    <property type="term" value="C:cilium"/>
    <property type="evidence" value="ECO:0007669"/>
    <property type="project" value="UniProtKB-SubCell"/>
</dbReference>
<evidence type="ECO:0000256" key="10">
    <source>
        <dbReference type="ARBA" id="ARBA00023054"/>
    </source>
</evidence>
<dbReference type="FunFam" id="1.10.8.710:FF:000001">
    <property type="entry name" value="Dynein axonemal heavy chain 2"/>
    <property type="match status" value="1"/>
</dbReference>
<dbReference type="Pfam" id="PF18199">
    <property type="entry name" value="Dynein_C"/>
    <property type="match status" value="1"/>
</dbReference>
<dbReference type="Gene3D" id="3.40.50.300">
    <property type="entry name" value="P-loop containing nucleotide triphosphate hydrolases"/>
    <property type="match status" value="5"/>
</dbReference>
<dbReference type="Gene3D" id="1.20.58.1120">
    <property type="match status" value="1"/>
</dbReference>
<dbReference type="GO" id="GO:0030286">
    <property type="term" value="C:dynein complex"/>
    <property type="evidence" value="ECO:0007669"/>
    <property type="project" value="UniProtKB-KW"/>
</dbReference>
<dbReference type="InterPro" id="IPR054354">
    <property type="entry name" value="DYNC2H1-like_lid"/>
</dbReference>
<dbReference type="InterPro" id="IPR041658">
    <property type="entry name" value="AAA_lid_11"/>
</dbReference>
<dbReference type="Gene3D" id="6.10.140.1060">
    <property type="match status" value="1"/>
</dbReference>
<dbReference type="EMBL" id="JWZT01003215">
    <property type="protein sequence ID" value="KII67376.1"/>
    <property type="molecule type" value="Genomic_DNA"/>
</dbReference>
<evidence type="ECO:0000256" key="6">
    <source>
        <dbReference type="ARBA" id="ARBA00022737"/>
    </source>
</evidence>
<dbReference type="Pfam" id="PF03028">
    <property type="entry name" value="Dynein_heavy"/>
    <property type="match status" value="1"/>
</dbReference>
<dbReference type="Pfam" id="PF12775">
    <property type="entry name" value="AAA_7"/>
    <property type="match status" value="1"/>
</dbReference>
<dbReference type="GO" id="GO:0005874">
    <property type="term" value="C:microtubule"/>
    <property type="evidence" value="ECO:0007669"/>
    <property type="project" value="UniProtKB-KW"/>
</dbReference>
<evidence type="ECO:0000256" key="1">
    <source>
        <dbReference type="ARBA" id="ARBA00004138"/>
    </source>
</evidence>